<dbReference type="InterPro" id="IPR011059">
    <property type="entry name" value="Metal-dep_hydrolase_composite"/>
</dbReference>
<feature type="domain" description="Amidohydrolase-related" evidence="1">
    <location>
        <begin position="3"/>
        <end position="57"/>
    </location>
</feature>
<evidence type="ECO:0000313" key="2">
    <source>
        <dbReference type="EMBL" id="CCG00176.1"/>
    </source>
</evidence>
<dbReference type="AlphaFoldDB" id="H6RGL5"/>
<dbReference type="Gene3D" id="2.30.40.10">
    <property type="entry name" value="Urease, subunit C, domain 1"/>
    <property type="match status" value="1"/>
</dbReference>
<dbReference type="EMBL" id="FO117620">
    <property type="protein sequence ID" value="CCG00912.1"/>
    <property type="molecule type" value="Genomic_DNA"/>
</dbReference>
<evidence type="ECO:0000313" key="3">
    <source>
        <dbReference type="EMBL" id="CCG00912.1"/>
    </source>
</evidence>
<sequence length="84" mass="9331">MAYGLSEEEAVSSISLSPCEIMGIEKDYGSIEKGKKASFFVSKGNALDMMTNQVTLISIDGVVQSTSNFQYELYLKYRKKDTTN</sequence>
<organism evidence="2">
    <name type="scientific">uncultured Flavobacteriia bacterium</name>
    <dbReference type="NCBI Taxonomy" id="212695"/>
    <lineage>
        <taxon>Bacteria</taxon>
        <taxon>Pseudomonadati</taxon>
        <taxon>Bacteroidota</taxon>
        <taxon>Flavobacteriia</taxon>
        <taxon>environmental samples</taxon>
    </lineage>
</organism>
<dbReference type="EC" id="3.5.-.-" evidence="2 3"/>
<dbReference type="Gene3D" id="3.20.20.140">
    <property type="entry name" value="Metal-dependent hydrolases"/>
    <property type="match status" value="1"/>
</dbReference>
<dbReference type="Pfam" id="PF01979">
    <property type="entry name" value="Amidohydro_1"/>
    <property type="match status" value="1"/>
</dbReference>
<dbReference type="InterPro" id="IPR006680">
    <property type="entry name" value="Amidohydro-rel"/>
</dbReference>
<keyword evidence="2" id="KW-0378">Hydrolase</keyword>
<evidence type="ECO:0000259" key="1">
    <source>
        <dbReference type="Pfam" id="PF01979"/>
    </source>
</evidence>
<dbReference type="GO" id="GO:0016810">
    <property type="term" value="F:hydrolase activity, acting on carbon-nitrogen (but not peptide) bonds"/>
    <property type="evidence" value="ECO:0007669"/>
    <property type="project" value="InterPro"/>
</dbReference>
<dbReference type="EMBL" id="FO117600">
    <property type="protein sequence ID" value="CCG00176.1"/>
    <property type="molecule type" value="Genomic_DNA"/>
</dbReference>
<reference evidence="2" key="2">
    <citation type="submission" date="2012-02" db="EMBL/GenBank/DDBJ databases">
        <authorList>
            <person name="Genoscope - CEA"/>
        </authorList>
    </citation>
    <scope>NUCLEOTIDE SEQUENCE</scope>
</reference>
<reference evidence="2" key="1">
    <citation type="journal article" date="2012" name="Environ. Microbiol.">
        <title>Genomic content of uncultured Bacteroidetes from contrasting oceanic provinces in the North Atlantic Ocean.</title>
        <authorList>
            <person name="Gomez-Pereira P.R."/>
            <person name="Schuler M."/>
            <person name="Fuchs B.M."/>
            <person name="Bennke C."/>
            <person name="Teeling H."/>
            <person name="Waldmann J."/>
            <person name="Richter M."/>
            <person name="Barbe V."/>
            <person name="Bataille E."/>
            <person name="Glockner F.O."/>
            <person name="Amann R."/>
        </authorList>
    </citation>
    <scope>NUCLEOTIDE SEQUENCE</scope>
</reference>
<gene>
    <name evidence="3" type="ORF">VIS_S3CLB100027</name>
    <name evidence="2" type="ORF">VIS_S3CMB110024</name>
</gene>
<accession>H6RGL5</accession>
<proteinExistence type="predicted"/>
<name>H6RGL5_9BACT</name>
<protein>
    <submittedName>
        <fullName evidence="2 3">Amidohydrolase</fullName>
        <ecNumber evidence="2 3">3.5.-.-</ecNumber>
    </submittedName>
</protein>